<feature type="region of interest" description="Disordered" evidence="22">
    <location>
        <begin position="978"/>
        <end position="1007"/>
    </location>
</feature>
<evidence type="ECO:0000256" key="6">
    <source>
        <dbReference type="ARBA" id="ARBA00022548"/>
    </source>
</evidence>
<feature type="transmembrane region" description="Helical" evidence="23">
    <location>
        <begin position="400"/>
        <end position="421"/>
    </location>
</feature>
<dbReference type="InterPro" id="IPR057042">
    <property type="entry name" value="Beta-prop_SCAP"/>
</dbReference>
<comment type="subcellular location">
    <subcellularLocation>
        <location evidence="2">Cytoplasmic vesicle</location>
        <location evidence="2">COPII-coated vesicle membrane</location>
        <topology evidence="2">Multi-pass membrane protein</topology>
    </subcellularLocation>
    <subcellularLocation>
        <location evidence="1">Endoplasmic reticulum membrane</location>
        <topology evidence="1">Multi-pass membrane protein</topology>
    </subcellularLocation>
    <subcellularLocation>
        <location evidence="3">Golgi apparatus membrane</location>
        <topology evidence="3">Multi-pass membrane protein</topology>
    </subcellularLocation>
</comment>
<dbReference type="PANTHER" id="PTHR46378:SF1">
    <property type="entry name" value="STEROL REGULATORY ELEMENT-BINDING PROTEIN CLEAVAGE-ACTIVATING PROTEIN"/>
    <property type="match status" value="1"/>
</dbReference>
<evidence type="ECO:0000256" key="21">
    <source>
        <dbReference type="PROSITE-ProRule" id="PRU00221"/>
    </source>
</evidence>
<dbReference type="InterPro" id="IPR015943">
    <property type="entry name" value="WD40/YVTN_repeat-like_dom_sf"/>
</dbReference>
<dbReference type="PROSITE" id="PS50082">
    <property type="entry name" value="WD_REPEATS_2"/>
    <property type="match status" value="2"/>
</dbReference>
<evidence type="ECO:0000256" key="13">
    <source>
        <dbReference type="ARBA" id="ARBA00023098"/>
    </source>
</evidence>
<dbReference type="GO" id="GO:0032936">
    <property type="term" value="C:SREBP-SCAP complex"/>
    <property type="evidence" value="ECO:0007669"/>
    <property type="project" value="TreeGrafter"/>
</dbReference>
<dbReference type="EMBL" id="JARQWQ010000008">
    <property type="protein sequence ID" value="KAK2570105.1"/>
    <property type="molecule type" value="Genomic_DNA"/>
</dbReference>
<keyword evidence="12" id="KW-0333">Golgi apparatus</keyword>
<feature type="compositionally biased region" description="Low complexity" evidence="22">
    <location>
        <begin position="978"/>
        <end position="991"/>
    </location>
</feature>
<evidence type="ECO:0000259" key="24">
    <source>
        <dbReference type="PROSITE" id="PS50156"/>
    </source>
</evidence>
<keyword evidence="17" id="KW-0325">Glycoprotein</keyword>
<sequence length="1364" mass="151827">MESETKNNTENAEDSDLGQDWISRLCYEHGYFCATHPKLVIIFTIMVVFSCRTLEGHPKIVLPSGNVTAELKSAPLFSAPLFGGSAAIEWITLSSSGVSVADSRAKTQRILQGNDSTIPRWFVGDPLLYIQQFILMAHISPWRPRLQNNMVIKEALRPAFNITKFITDFQFQDGSTAIKLSDVCLEVTSGSSVAHLSGYMIKDQKYLPSEGCLLLSPANLWNRRTERFNEDPSVLDDLYLDHSKILFNTALREYILGLPIKYTGIYPSVHGDRPNHVIQYAITLVLSSHDSRYVNELCKQLKKKFPLASQTAEDNSAERDNVVHIYYKGEHRELIELLPLCVTYFIVFLYLAFAVGKIEMVKSKWGLALSAVLSVVASLVMASGLCSFFGLVTTLDSCEIFPYLIIILGVENILVITKSVVSTPVDLEVKIRVAQGLSKEGWYILKNFWTEIAICSLFYLTYVPAIQEFCLFASICLFSDFYLQMVLFVTVLSIDIRRMELSDLQRLQQTASQRRVGEVSSTASRSKIGQGPSSPLPTPPHSPEAVQFFGLLPPLPPSSLVTQSTPPRGCPVMPKKLPKRLNVAYFWARNRIVQKACMVCFIIYFLSILSYPSTDPLPESPERKSSLDKLHNNNFGVDNEPQKNQMNQPKEKMTLSDEEMKKKESLWKITPELSFKAPPSVEMWKGLYQRHWPELLNYYNISLLGRYLSVLPPVHLGISIDTDIFVADSFQDVVGFSSANDTLKLEQPLGAEEEAETTEHEIRDPEYFHNALTCVVLGVVVMIILFFVCKFLNDLQVSPRSGRSRKGTGCGHQRLVESVPVTLRGHSQNVEHLICRMPFIISVCLGGQICVWDIPTGYRLRVINRESHGQSEVAVREGKSRVEKSKHKSSVERGSGLTAKRNTSEVPFPRPILASEDTSHTHCSENVSKASNDVQDPVKTEDGNEVTSDECVSKESNDTAKSAGYDFSKYANGEDIPRWSPSSRGSFSSSWTNPDEDGLEWLTSSEESGDEEAFVQTSNYHGGQLTTGASVWCVDCWGDFLVVGCSDGTIEIWSVLSGAQLYVSRDNTVGVCKLRFYSSSPQIVVARLDGTLEFLNLGVPIRPAAHSPLQENSPIKRSSPRVMRKTSDASSNNTSVGIKGTRANISMDSSQCRINHKLRAHHQPISVLDVMDGRVITGSHDRTLKVFRTDECVCVYTLHGHADSISALTVDKTNNRQVVSGAANGGVRVWDVISGECLQHLRGHVKSVTAVACTAEHLLSVSLESVLCIWDRSRGECLHRLKQVPDLCSNVAMLSRALFITGGQGHISVWDVRTGRRVKTVLLGDDDTSVFVRYVKVCDNKTVVCNFGKEVKIVTFPAVMDKAE</sequence>
<feature type="compositionally biased region" description="Basic and acidic residues" evidence="22">
    <location>
        <begin position="869"/>
        <end position="883"/>
    </location>
</feature>
<dbReference type="InterPro" id="IPR000731">
    <property type="entry name" value="SSD"/>
</dbReference>
<keyword evidence="14" id="KW-0446">Lipid-binding</keyword>
<keyword evidence="18" id="KW-0753">Steroid metabolism</keyword>
<name>A0AAD9QZ73_ACRCE</name>
<dbReference type="GO" id="GO:0005789">
    <property type="term" value="C:endoplasmic reticulum membrane"/>
    <property type="evidence" value="ECO:0007669"/>
    <property type="project" value="UniProtKB-SubCell"/>
</dbReference>
<evidence type="ECO:0000256" key="8">
    <source>
        <dbReference type="ARBA" id="ARBA00022692"/>
    </source>
</evidence>
<dbReference type="GO" id="GO:0032934">
    <property type="term" value="F:sterol binding"/>
    <property type="evidence" value="ECO:0007669"/>
    <property type="project" value="InterPro"/>
</dbReference>
<dbReference type="InterPro" id="IPR030225">
    <property type="entry name" value="SCAP"/>
</dbReference>
<dbReference type="SMART" id="SM00320">
    <property type="entry name" value="WD40"/>
    <property type="match status" value="7"/>
</dbReference>
<dbReference type="PANTHER" id="PTHR46378">
    <property type="entry name" value="STEROL REGULATORY ELEMENT-BINDING PROTEIN CLEAVAGE-ACTIVATING PROTEIN"/>
    <property type="match status" value="1"/>
</dbReference>
<evidence type="ECO:0000256" key="17">
    <source>
        <dbReference type="ARBA" id="ARBA00023180"/>
    </source>
</evidence>
<dbReference type="SUPFAM" id="SSF82866">
    <property type="entry name" value="Multidrug efflux transporter AcrB transmembrane domain"/>
    <property type="match status" value="1"/>
</dbReference>
<evidence type="ECO:0000256" key="1">
    <source>
        <dbReference type="ARBA" id="ARBA00004477"/>
    </source>
</evidence>
<evidence type="ECO:0000256" key="22">
    <source>
        <dbReference type="SAM" id="MobiDB-lite"/>
    </source>
</evidence>
<feature type="region of interest" description="Disordered" evidence="22">
    <location>
        <begin position="1108"/>
        <end position="1139"/>
    </location>
</feature>
<feature type="region of interest" description="Disordered" evidence="22">
    <location>
        <begin position="515"/>
        <end position="540"/>
    </location>
</feature>
<evidence type="ECO:0000256" key="2">
    <source>
        <dbReference type="ARBA" id="ARBA00004557"/>
    </source>
</evidence>
<evidence type="ECO:0000256" key="11">
    <source>
        <dbReference type="ARBA" id="ARBA00022989"/>
    </source>
</evidence>
<dbReference type="Pfam" id="PF12349">
    <property type="entry name" value="Sterol-sensing"/>
    <property type="match status" value="1"/>
</dbReference>
<dbReference type="InterPro" id="IPR019775">
    <property type="entry name" value="WD40_repeat_CS"/>
</dbReference>
<dbReference type="PROSITE" id="PS50156">
    <property type="entry name" value="SSD"/>
    <property type="match status" value="1"/>
</dbReference>
<evidence type="ECO:0000256" key="18">
    <source>
        <dbReference type="ARBA" id="ARBA00023221"/>
    </source>
</evidence>
<evidence type="ECO:0000256" key="16">
    <source>
        <dbReference type="ARBA" id="ARBA00023166"/>
    </source>
</evidence>
<dbReference type="Pfam" id="PF24006">
    <property type="entry name" value="SCAP_N"/>
    <property type="match status" value="1"/>
</dbReference>
<evidence type="ECO:0000256" key="23">
    <source>
        <dbReference type="SAM" id="Phobius"/>
    </source>
</evidence>
<keyword evidence="16" id="KW-1207">Sterol metabolism</keyword>
<evidence type="ECO:0000256" key="19">
    <source>
        <dbReference type="ARBA" id="ARBA00023329"/>
    </source>
</evidence>
<dbReference type="InterPro" id="IPR036322">
    <property type="entry name" value="WD40_repeat_dom_sf"/>
</dbReference>
<keyword evidence="6" id="KW-0153">Cholesterol metabolism</keyword>
<dbReference type="InterPro" id="IPR057041">
    <property type="entry name" value="SCAP_N"/>
</dbReference>
<dbReference type="PROSITE" id="PS50294">
    <property type="entry name" value="WD_REPEATS_REGION"/>
    <property type="match status" value="1"/>
</dbReference>
<dbReference type="GO" id="GO:0000139">
    <property type="term" value="C:Golgi membrane"/>
    <property type="evidence" value="ECO:0007669"/>
    <property type="project" value="UniProtKB-SubCell"/>
</dbReference>
<evidence type="ECO:0000256" key="12">
    <source>
        <dbReference type="ARBA" id="ARBA00023034"/>
    </source>
</evidence>
<evidence type="ECO:0000256" key="10">
    <source>
        <dbReference type="ARBA" id="ARBA00022824"/>
    </source>
</evidence>
<keyword evidence="11 23" id="KW-1133">Transmembrane helix</keyword>
<comment type="function">
    <text evidence="20">Escort protein required for cholesterol as well as lipid homeostasis. Regulates export of the SCAP-SREBP complex from the endoplasmic reticulum to the Golgi upon low cholesterol, thereby regulating the processing of sterol regulatory element-binding proteins (SREBPs) SREBF1/SREBP1 and SREBF2/SREBP2. At high sterol concentrations, formation of a ternary complex with INSIG (INSIG1 or INSIG2) leads to mask the ER export signal in SCAP, promoting retention of the complex in the endoplasmic reticulum. Low sterol concentrations trigger release of INSIG, a conformational change in the SSD domain of SCAP, unmasking of the ER export signal, promoting recruitment into COPII-coated vesicles and transport of the SCAP-SREBP to the Golgi: in the Golgi, SREBPs are then processed, releasing the transcription factor fragment of SREBPs from the membrane, its import into the nucleus and up-regulation of LDLR, INSIG1 and the mevalonate pathway. Binds cholesterol via its SSD domain.</text>
</comment>
<dbReference type="Gene3D" id="2.130.10.10">
    <property type="entry name" value="YVTN repeat-like/Quinoprotein amine dehydrogenase"/>
    <property type="match status" value="2"/>
</dbReference>
<evidence type="ECO:0000256" key="9">
    <source>
        <dbReference type="ARBA" id="ARBA00022737"/>
    </source>
</evidence>
<proteinExistence type="inferred from homology"/>
<dbReference type="Pfam" id="PF24017">
    <property type="entry name" value="Beta-prop_SCAP"/>
    <property type="match status" value="1"/>
</dbReference>
<feature type="repeat" description="WD" evidence="21">
    <location>
        <begin position="1038"/>
        <end position="1063"/>
    </location>
</feature>
<keyword evidence="13" id="KW-0443">Lipid metabolism</keyword>
<feature type="compositionally biased region" description="Polar residues" evidence="22">
    <location>
        <begin position="515"/>
        <end position="527"/>
    </location>
</feature>
<dbReference type="GO" id="GO:0045540">
    <property type="term" value="P:regulation of cholesterol biosynthetic process"/>
    <property type="evidence" value="ECO:0007669"/>
    <property type="project" value="TreeGrafter"/>
</dbReference>
<keyword evidence="26" id="KW-1185">Reference proteome</keyword>
<dbReference type="GO" id="GO:0032933">
    <property type="term" value="P:SREBP signaling pathway"/>
    <property type="evidence" value="ECO:0007669"/>
    <property type="project" value="InterPro"/>
</dbReference>
<accession>A0AAD9QZ73</accession>
<dbReference type="InterPro" id="IPR053958">
    <property type="entry name" value="HMGCR/SNAP/NPC1-like_SSD"/>
</dbReference>
<dbReference type="GO" id="GO:0008203">
    <property type="term" value="P:cholesterol metabolic process"/>
    <property type="evidence" value="ECO:0007669"/>
    <property type="project" value="UniProtKB-KW"/>
</dbReference>
<feature type="transmembrane region" description="Helical" evidence="23">
    <location>
        <begin position="337"/>
        <end position="355"/>
    </location>
</feature>
<evidence type="ECO:0000256" key="20">
    <source>
        <dbReference type="ARBA" id="ARBA00045958"/>
    </source>
</evidence>
<feature type="domain" description="SSD" evidence="24">
    <location>
        <begin position="336"/>
        <end position="494"/>
    </location>
</feature>
<evidence type="ECO:0000256" key="5">
    <source>
        <dbReference type="ARBA" id="ARBA00019541"/>
    </source>
</evidence>
<protein>
    <recommendedName>
        <fullName evidence="5">Sterol regulatory element-binding protein cleavage-activating protein</fullName>
    </recommendedName>
</protein>
<keyword evidence="19" id="KW-0968">Cytoplasmic vesicle</keyword>
<feature type="transmembrane region" description="Helical" evidence="23">
    <location>
        <begin position="442"/>
        <end position="465"/>
    </location>
</feature>
<evidence type="ECO:0000256" key="3">
    <source>
        <dbReference type="ARBA" id="ARBA00004653"/>
    </source>
</evidence>
<evidence type="ECO:0000256" key="4">
    <source>
        <dbReference type="ARBA" id="ARBA00007410"/>
    </source>
</evidence>
<reference evidence="25" key="1">
    <citation type="journal article" date="2023" name="G3 (Bethesda)">
        <title>Whole genome assembly and annotation of the endangered Caribbean coral Acropora cervicornis.</title>
        <authorList>
            <person name="Selwyn J.D."/>
            <person name="Vollmer S.V."/>
        </authorList>
    </citation>
    <scope>NUCLEOTIDE SEQUENCE</scope>
    <source>
        <strain evidence="25">K2</strain>
    </source>
</reference>
<reference evidence="25" key="2">
    <citation type="journal article" date="2023" name="Science">
        <title>Genomic signatures of disease resistance in endangered staghorn corals.</title>
        <authorList>
            <person name="Vollmer S.V."/>
            <person name="Selwyn J.D."/>
            <person name="Despard B.A."/>
            <person name="Roesel C.L."/>
        </authorList>
    </citation>
    <scope>NUCLEOTIDE SEQUENCE</scope>
    <source>
        <strain evidence="25">K2</strain>
    </source>
</reference>
<evidence type="ECO:0000313" key="26">
    <source>
        <dbReference type="Proteomes" id="UP001249851"/>
    </source>
</evidence>
<dbReference type="PROSITE" id="PS00678">
    <property type="entry name" value="WD_REPEATS_1"/>
    <property type="match status" value="1"/>
</dbReference>
<keyword evidence="7 21" id="KW-0853">WD repeat</keyword>
<evidence type="ECO:0000256" key="14">
    <source>
        <dbReference type="ARBA" id="ARBA00023121"/>
    </source>
</evidence>
<feature type="compositionally biased region" description="Basic and acidic residues" evidence="22">
    <location>
        <begin position="620"/>
        <end position="631"/>
    </location>
</feature>
<gene>
    <name evidence="25" type="ORF">P5673_004854</name>
</gene>
<comment type="caution">
    <text evidence="25">The sequence shown here is derived from an EMBL/GenBank/DDBJ whole genome shotgun (WGS) entry which is preliminary data.</text>
</comment>
<dbReference type="InterPro" id="IPR001680">
    <property type="entry name" value="WD40_rpt"/>
</dbReference>
<feature type="transmembrane region" description="Helical" evidence="23">
    <location>
        <begin position="471"/>
        <end position="494"/>
    </location>
</feature>
<feature type="repeat" description="WD" evidence="21">
    <location>
        <begin position="1198"/>
        <end position="1240"/>
    </location>
</feature>
<feature type="compositionally biased region" description="Polar residues" evidence="22">
    <location>
        <begin position="924"/>
        <end position="934"/>
    </location>
</feature>
<feature type="transmembrane region" description="Helical" evidence="23">
    <location>
        <begin position="367"/>
        <end position="394"/>
    </location>
</feature>
<keyword evidence="10" id="KW-0256">Endoplasmic reticulum</keyword>
<keyword evidence="9" id="KW-0677">Repeat</keyword>
<keyword evidence="8 23" id="KW-0812">Transmembrane</keyword>
<evidence type="ECO:0000313" key="25">
    <source>
        <dbReference type="EMBL" id="KAK2570105.1"/>
    </source>
</evidence>
<dbReference type="Proteomes" id="UP001249851">
    <property type="component" value="Unassembled WGS sequence"/>
</dbReference>
<evidence type="ECO:0000256" key="15">
    <source>
        <dbReference type="ARBA" id="ARBA00023136"/>
    </source>
</evidence>
<feature type="compositionally biased region" description="Polar residues" evidence="22">
    <location>
        <begin position="632"/>
        <end position="648"/>
    </location>
</feature>
<dbReference type="SUPFAM" id="SSF50978">
    <property type="entry name" value="WD40 repeat-like"/>
    <property type="match status" value="1"/>
</dbReference>
<feature type="region of interest" description="Disordered" evidence="22">
    <location>
        <begin position="617"/>
        <end position="657"/>
    </location>
</feature>
<evidence type="ECO:0000256" key="7">
    <source>
        <dbReference type="ARBA" id="ARBA00022574"/>
    </source>
</evidence>
<feature type="transmembrane region" description="Helical" evidence="23">
    <location>
        <begin position="767"/>
        <end position="793"/>
    </location>
</feature>
<feature type="region of interest" description="Disordered" evidence="22">
    <location>
        <begin position="869"/>
        <end position="957"/>
    </location>
</feature>
<organism evidence="25 26">
    <name type="scientific">Acropora cervicornis</name>
    <name type="common">Staghorn coral</name>
    <dbReference type="NCBI Taxonomy" id="6130"/>
    <lineage>
        <taxon>Eukaryota</taxon>
        <taxon>Metazoa</taxon>
        <taxon>Cnidaria</taxon>
        <taxon>Anthozoa</taxon>
        <taxon>Hexacorallia</taxon>
        <taxon>Scleractinia</taxon>
        <taxon>Astrocoeniina</taxon>
        <taxon>Acroporidae</taxon>
        <taxon>Acropora</taxon>
    </lineage>
</organism>
<dbReference type="GO" id="GO:0012507">
    <property type="term" value="C:ER to Golgi transport vesicle membrane"/>
    <property type="evidence" value="ECO:0007669"/>
    <property type="project" value="UniProtKB-SubCell"/>
</dbReference>
<keyword evidence="15 23" id="KW-0472">Membrane</keyword>
<comment type="similarity">
    <text evidence="4">Belongs to the WD repeat SCAP family.</text>
</comment>